<dbReference type="PANTHER" id="PTHR46179">
    <property type="entry name" value="ZINC FINGER PROTEIN"/>
    <property type="match status" value="1"/>
</dbReference>
<feature type="region of interest" description="Disordered" evidence="10">
    <location>
        <begin position="535"/>
        <end position="575"/>
    </location>
</feature>
<feature type="compositionally biased region" description="Pro residues" evidence="10">
    <location>
        <begin position="16"/>
        <end position="28"/>
    </location>
</feature>
<keyword evidence="5" id="KW-0862">Zinc</keyword>
<feature type="region of interest" description="Disordered" evidence="10">
    <location>
        <begin position="587"/>
        <end position="636"/>
    </location>
</feature>
<evidence type="ECO:0000256" key="9">
    <source>
        <dbReference type="PROSITE-ProRule" id="PRU00042"/>
    </source>
</evidence>
<sequence>MSQGSNVASTSSYVFPPAPAPPAGPPVDPIAGETDSGIPSVAAADNNDASASVPPVVFHNDARNPKFFEMHQQQLEARRAHAEVQKAKLSAVRLSKKDAKGISGGRLKRYMCTWPDCGKAYTRPTRLAEHQRIHTGERPYPCLYCAATFSRESHRKAHTRIHRDDSERNCYCPIEGCGMVFWTNQHLKKHLEGKHGDPKPPKYFCTQCDEGFRQRKPLRMHTMEVHGPPNAKPYPCMHPGCDRTFNQFAHVRSHMKTHDLSRYACIHPDCAGLGDEANQFGTWSALQKHTKALHPPVCPHEECHGRTFTTRRGLRYHLDSHTRKQQRAEAQKARDALNEVIMGRPGEDVPEDEHDGPFASVPMARPKRPASLAGGAGSPKTREKAKASYAEDSDDDGPTFDDLYGDDAGFSPAAPDEDDEDDDFRSDMGDSDDGVEEGVVWLAQQDAERDDRMREDFRHGGKRKRKVLREADGFPPLLLPIPPPPLARRETASPPLERLPTPPPNILGQPLVITDQPLQQSVYLDMVTGANYSPATSVPPPPVPPAASTSSAAAPAAPSQDETAEGAGNPVRPTLVRKFPCPYPAILSMPHKNLRNQNAQDQKKRKRQRARFPFMTPLPEGMEPIEGGEFEESDPEDGDGLCKFWFKRVYDVERHLRSKHKTELEGGRTALNYWYATGGSAGTRTE</sequence>
<feature type="compositionally biased region" description="Acidic residues" evidence="10">
    <location>
        <begin position="626"/>
        <end position="636"/>
    </location>
</feature>
<dbReference type="EMBL" id="PJQD01000038">
    <property type="protein sequence ID" value="POY73337.1"/>
    <property type="molecule type" value="Genomic_DNA"/>
</dbReference>
<feature type="region of interest" description="Disordered" evidence="10">
    <location>
        <begin position="1"/>
        <end position="46"/>
    </location>
</feature>
<feature type="compositionally biased region" description="Pro residues" evidence="10">
    <location>
        <begin position="477"/>
        <end position="486"/>
    </location>
</feature>
<feature type="compositionally biased region" description="Basic and acidic residues" evidence="10">
    <location>
        <begin position="446"/>
        <end position="459"/>
    </location>
</feature>
<feature type="domain" description="C2H2-type" evidence="11">
    <location>
        <begin position="110"/>
        <end position="139"/>
    </location>
</feature>
<comment type="caution">
    <text evidence="12">The sequence shown here is derived from an EMBL/GenBank/DDBJ whole genome shotgun (WGS) entry which is preliminary data.</text>
</comment>
<dbReference type="GO" id="GO:0000981">
    <property type="term" value="F:DNA-binding transcription factor activity, RNA polymerase II-specific"/>
    <property type="evidence" value="ECO:0007669"/>
    <property type="project" value="UniProtKB-ARBA"/>
</dbReference>
<keyword evidence="2" id="KW-0479">Metal-binding</keyword>
<dbReference type="InterPro" id="IPR013087">
    <property type="entry name" value="Znf_C2H2_type"/>
</dbReference>
<dbReference type="Gene3D" id="3.30.160.60">
    <property type="entry name" value="Classic Zinc Finger"/>
    <property type="match status" value="4"/>
</dbReference>
<evidence type="ECO:0000256" key="8">
    <source>
        <dbReference type="ARBA" id="ARBA00023242"/>
    </source>
</evidence>
<feature type="domain" description="C2H2-type" evidence="11">
    <location>
        <begin position="234"/>
        <end position="263"/>
    </location>
</feature>
<dbReference type="SUPFAM" id="SSF57667">
    <property type="entry name" value="beta-beta-alpha zinc fingers"/>
    <property type="match status" value="3"/>
</dbReference>
<dbReference type="GO" id="GO:0008270">
    <property type="term" value="F:zinc ion binding"/>
    <property type="evidence" value="ECO:0007669"/>
    <property type="project" value="UniProtKB-KW"/>
</dbReference>
<accession>A0A2S5B990</accession>
<evidence type="ECO:0000256" key="7">
    <source>
        <dbReference type="ARBA" id="ARBA00023163"/>
    </source>
</evidence>
<dbReference type="Pfam" id="PF00096">
    <property type="entry name" value="zf-C2H2"/>
    <property type="match status" value="1"/>
</dbReference>
<feature type="domain" description="C2H2-type" evidence="11">
    <location>
        <begin position="170"/>
        <end position="200"/>
    </location>
</feature>
<dbReference type="InterPro" id="IPR051061">
    <property type="entry name" value="Zinc_finger_trans_reg"/>
</dbReference>
<evidence type="ECO:0000256" key="5">
    <source>
        <dbReference type="ARBA" id="ARBA00022833"/>
    </source>
</evidence>
<dbReference type="GO" id="GO:0005634">
    <property type="term" value="C:nucleus"/>
    <property type="evidence" value="ECO:0007669"/>
    <property type="project" value="UniProtKB-SubCell"/>
</dbReference>
<protein>
    <recommendedName>
        <fullName evidence="11">C2H2-type domain-containing protein</fullName>
    </recommendedName>
</protein>
<feature type="region of interest" description="Disordered" evidence="10">
    <location>
        <begin position="344"/>
        <end position="505"/>
    </location>
</feature>
<evidence type="ECO:0000259" key="11">
    <source>
        <dbReference type="PROSITE" id="PS50157"/>
    </source>
</evidence>
<dbReference type="Proteomes" id="UP000237144">
    <property type="component" value="Unassembled WGS sequence"/>
</dbReference>
<feature type="domain" description="C2H2-type" evidence="11">
    <location>
        <begin position="140"/>
        <end position="167"/>
    </location>
</feature>
<keyword evidence="7" id="KW-0804">Transcription</keyword>
<dbReference type="STRING" id="741276.A0A2S5B990"/>
<evidence type="ECO:0000256" key="6">
    <source>
        <dbReference type="ARBA" id="ARBA00023015"/>
    </source>
</evidence>
<dbReference type="PROSITE" id="PS00028">
    <property type="entry name" value="ZINC_FINGER_C2H2_1"/>
    <property type="match status" value="5"/>
</dbReference>
<name>A0A2S5B990_9BASI</name>
<keyword evidence="6" id="KW-0805">Transcription regulation</keyword>
<gene>
    <name evidence="12" type="ORF">BMF94_3672</name>
</gene>
<keyword evidence="8" id="KW-0539">Nucleus</keyword>
<dbReference type="OrthoDB" id="427030at2759"/>
<evidence type="ECO:0000256" key="1">
    <source>
        <dbReference type="ARBA" id="ARBA00004123"/>
    </source>
</evidence>
<evidence type="ECO:0000313" key="12">
    <source>
        <dbReference type="EMBL" id="POY73337.1"/>
    </source>
</evidence>
<feature type="compositionally biased region" description="Low complexity" evidence="10">
    <location>
        <begin position="546"/>
        <end position="559"/>
    </location>
</feature>
<dbReference type="PANTHER" id="PTHR46179:SF13">
    <property type="entry name" value="C2H2-TYPE DOMAIN-CONTAINING PROTEIN"/>
    <property type="match status" value="1"/>
</dbReference>
<dbReference type="PROSITE" id="PS50157">
    <property type="entry name" value="ZINC_FINGER_C2H2_2"/>
    <property type="match status" value="5"/>
</dbReference>
<feature type="domain" description="C2H2-type" evidence="11">
    <location>
        <begin position="203"/>
        <end position="231"/>
    </location>
</feature>
<dbReference type="AlphaFoldDB" id="A0A2S5B990"/>
<dbReference type="SMART" id="SM00355">
    <property type="entry name" value="ZnF_C2H2"/>
    <property type="match status" value="8"/>
</dbReference>
<dbReference type="FunFam" id="3.30.160.60:FF:000870">
    <property type="entry name" value="zinc finger protein 197 isoform X1"/>
    <property type="match status" value="1"/>
</dbReference>
<keyword evidence="4 9" id="KW-0863">Zinc-finger</keyword>
<feature type="compositionally biased region" description="Polar residues" evidence="10">
    <location>
        <begin position="1"/>
        <end position="13"/>
    </location>
</feature>
<feature type="compositionally biased region" description="Acidic residues" evidence="10">
    <location>
        <begin position="391"/>
        <end position="405"/>
    </location>
</feature>
<dbReference type="GO" id="GO:0000978">
    <property type="term" value="F:RNA polymerase II cis-regulatory region sequence-specific DNA binding"/>
    <property type="evidence" value="ECO:0007669"/>
    <property type="project" value="UniProtKB-ARBA"/>
</dbReference>
<dbReference type="FunFam" id="3.30.160.60:FF:000072">
    <property type="entry name" value="zinc finger protein 143 isoform X1"/>
    <property type="match status" value="1"/>
</dbReference>
<evidence type="ECO:0000256" key="2">
    <source>
        <dbReference type="ARBA" id="ARBA00022723"/>
    </source>
</evidence>
<evidence type="ECO:0000313" key="13">
    <source>
        <dbReference type="Proteomes" id="UP000237144"/>
    </source>
</evidence>
<comment type="subcellular location">
    <subcellularLocation>
        <location evidence="1">Nucleus</location>
    </subcellularLocation>
</comment>
<evidence type="ECO:0000256" key="3">
    <source>
        <dbReference type="ARBA" id="ARBA00022737"/>
    </source>
</evidence>
<feature type="compositionally biased region" description="Acidic residues" evidence="10">
    <location>
        <begin position="415"/>
        <end position="436"/>
    </location>
</feature>
<dbReference type="InterPro" id="IPR036236">
    <property type="entry name" value="Znf_C2H2_sf"/>
</dbReference>
<keyword evidence="13" id="KW-1185">Reference proteome</keyword>
<proteinExistence type="predicted"/>
<evidence type="ECO:0000256" key="4">
    <source>
        <dbReference type="ARBA" id="ARBA00022771"/>
    </source>
</evidence>
<keyword evidence="3" id="KW-0677">Repeat</keyword>
<organism evidence="12 13">
    <name type="scientific">Rhodotorula taiwanensis</name>
    <dbReference type="NCBI Taxonomy" id="741276"/>
    <lineage>
        <taxon>Eukaryota</taxon>
        <taxon>Fungi</taxon>
        <taxon>Dikarya</taxon>
        <taxon>Basidiomycota</taxon>
        <taxon>Pucciniomycotina</taxon>
        <taxon>Microbotryomycetes</taxon>
        <taxon>Sporidiobolales</taxon>
        <taxon>Sporidiobolaceae</taxon>
        <taxon>Rhodotorula</taxon>
    </lineage>
</organism>
<evidence type="ECO:0000256" key="10">
    <source>
        <dbReference type="SAM" id="MobiDB-lite"/>
    </source>
</evidence>
<reference evidence="12 13" key="1">
    <citation type="journal article" date="2018" name="Front. Microbiol.">
        <title>Prospects for Fungal Bioremediation of Acidic Radioactive Waste Sites: Characterization and Genome Sequence of Rhodotorula taiwanensis MD1149.</title>
        <authorList>
            <person name="Tkavc R."/>
            <person name="Matrosova V.Y."/>
            <person name="Grichenko O.E."/>
            <person name="Gostincar C."/>
            <person name="Volpe R.P."/>
            <person name="Klimenkova P."/>
            <person name="Gaidamakova E.K."/>
            <person name="Zhou C.E."/>
            <person name="Stewart B.J."/>
            <person name="Lyman M.G."/>
            <person name="Malfatti S.A."/>
            <person name="Rubinfeld B."/>
            <person name="Courtot M."/>
            <person name="Singh J."/>
            <person name="Dalgard C.L."/>
            <person name="Hamilton T."/>
            <person name="Frey K.G."/>
            <person name="Gunde-Cimerman N."/>
            <person name="Dugan L."/>
            <person name="Daly M.J."/>
        </authorList>
    </citation>
    <scope>NUCLEOTIDE SEQUENCE [LARGE SCALE GENOMIC DNA]</scope>
    <source>
        <strain evidence="12 13">MD1149</strain>
    </source>
</reference>